<organism evidence="1 2">
    <name type="scientific">Puccinia striiformis f. sp. tritici</name>
    <dbReference type="NCBI Taxonomy" id="168172"/>
    <lineage>
        <taxon>Eukaryota</taxon>
        <taxon>Fungi</taxon>
        <taxon>Dikarya</taxon>
        <taxon>Basidiomycota</taxon>
        <taxon>Pucciniomycotina</taxon>
        <taxon>Pucciniomycetes</taxon>
        <taxon>Pucciniales</taxon>
        <taxon>Pucciniaceae</taxon>
        <taxon>Puccinia</taxon>
    </lineage>
</organism>
<keyword evidence="2" id="KW-1185">Reference proteome</keyword>
<reference evidence="1 2" key="3">
    <citation type="journal article" date="2022" name="Microbiol. Spectr.">
        <title>Folding features and dynamics of 3D genome architecture in plant fungal pathogens.</title>
        <authorList>
            <person name="Xia C."/>
        </authorList>
    </citation>
    <scope>NUCLEOTIDE SEQUENCE [LARGE SCALE GENOMIC DNA]</scope>
    <source>
        <strain evidence="1 2">93-210</strain>
    </source>
</reference>
<comment type="caution">
    <text evidence="1">The sequence shown here is derived from an EMBL/GenBank/DDBJ whole genome shotgun (WGS) entry which is preliminary data.</text>
</comment>
<name>A0ACC0EFL8_9BASI</name>
<protein>
    <submittedName>
        <fullName evidence="1">Uncharacterized protein</fullName>
    </submittedName>
</protein>
<accession>A0ACC0EFL8</accession>
<dbReference type="EMBL" id="CM045870">
    <property type="protein sequence ID" value="KAI7953373.1"/>
    <property type="molecule type" value="Genomic_DNA"/>
</dbReference>
<evidence type="ECO:0000313" key="2">
    <source>
        <dbReference type="Proteomes" id="UP001060170"/>
    </source>
</evidence>
<evidence type="ECO:0000313" key="1">
    <source>
        <dbReference type="EMBL" id="KAI7953373.1"/>
    </source>
</evidence>
<proteinExistence type="predicted"/>
<reference evidence="2" key="2">
    <citation type="journal article" date="2018" name="Mol. Plant Microbe Interact.">
        <title>Genome sequence resources for the wheat stripe rust pathogen (Puccinia striiformis f. sp. tritici) and the barley stripe rust pathogen (Puccinia striiformis f. sp. hordei).</title>
        <authorList>
            <person name="Xia C."/>
            <person name="Wang M."/>
            <person name="Yin C."/>
            <person name="Cornejo O.E."/>
            <person name="Hulbert S.H."/>
            <person name="Chen X."/>
        </authorList>
    </citation>
    <scope>NUCLEOTIDE SEQUENCE [LARGE SCALE GENOMIC DNA]</scope>
    <source>
        <strain evidence="2">93-210</strain>
    </source>
</reference>
<gene>
    <name evidence="1" type="ORF">MJO28_005920</name>
</gene>
<sequence>MFFTDGMRKTRVRKEHQDSAKVTLHNGTQATVNREPDKGFSCPTPRCTSVSTNPNNLQSHAHSAPISEPLCTEYKPYHLSVTFLTTQNPSPLIPSVPQLDRNSVVFAAWRSRLKDVLAIQGVLDIVQGKIPRPEADPAEAKPIVRTERGYNLDEFRLDWDHLSDTARLTIKLTLSVNLSIRYCDVKPASKLYKTICDAYEKNTRAHCLAIEDAFWMAKHDPNTPIAKWIACIRNAATDLASVKLTPNDQQICDRLLRGLDDSWKPIRDHLVYSPNEVSLDDAIGALESHEVLTQISSESIDTSVSAAKTKPKLGCWNCGQKGHHSSTCSNPSIKNKPSTQSAKSPKARAGSVSFATIGNYNDDEDDDTDSSDNDCDVAWG</sequence>
<reference evidence="2" key="1">
    <citation type="journal article" date="2018" name="BMC Genomics">
        <title>Genomic insights into host adaptation between the wheat stripe rust pathogen (Puccinia striiformis f. sp. tritici) and the barley stripe rust pathogen (Puccinia striiformis f. sp. hordei).</title>
        <authorList>
            <person name="Xia C."/>
            <person name="Wang M."/>
            <person name="Yin C."/>
            <person name="Cornejo O.E."/>
            <person name="Hulbert S.H."/>
            <person name="Chen X."/>
        </authorList>
    </citation>
    <scope>NUCLEOTIDE SEQUENCE [LARGE SCALE GENOMIC DNA]</scope>
    <source>
        <strain evidence="2">93-210</strain>
    </source>
</reference>
<dbReference type="Proteomes" id="UP001060170">
    <property type="component" value="Chromosome 6"/>
</dbReference>